<dbReference type="GO" id="GO:0016987">
    <property type="term" value="F:sigma factor activity"/>
    <property type="evidence" value="ECO:0007669"/>
    <property type="project" value="UniProtKB-KW"/>
</dbReference>
<dbReference type="STRING" id="1565605.PG1C_00805"/>
<dbReference type="InterPro" id="IPR039425">
    <property type="entry name" value="RNA_pol_sigma-70-like"/>
</dbReference>
<evidence type="ECO:0000313" key="8">
    <source>
        <dbReference type="EMBL" id="AJP47384.1"/>
    </source>
</evidence>
<dbReference type="Gene3D" id="1.10.1740.10">
    <property type="match status" value="1"/>
</dbReference>
<keyword evidence="9" id="KW-1185">Reference proteome</keyword>
<dbReference type="SUPFAM" id="SSF88659">
    <property type="entry name" value="Sigma3 and sigma4 domains of RNA polymerase sigma factors"/>
    <property type="match status" value="1"/>
</dbReference>
<evidence type="ECO:0000256" key="2">
    <source>
        <dbReference type="ARBA" id="ARBA00023015"/>
    </source>
</evidence>
<sequence>MTPHELSSAVSALRPRLLRFAHLQLRDASAAEDAVQDTLLAATERARQFAGAAAVSTWVFAILKNKIIDEFRRRSRQPQAAGDIEQEQGLEDALEEQFDERGHWVSHPTPWADPQASLEQKQFWAVFEVCISGLPEKPARVFGMRELLGMETTEICKELGLSASNCWVLLHRARLGLRDCLSRRWFGES</sequence>
<keyword evidence="5" id="KW-0804">Transcription</keyword>
<protein>
    <recommendedName>
        <fullName evidence="10">RNA polymerase sigma factor</fullName>
    </recommendedName>
</protein>
<dbReference type="InterPro" id="IPR014284">
    <property type="entry name" value="RNA_pol_sigma-70_dom"/>
</dbReference>
<keyword evidence="2" id="KW-0805">Transcription regulation</keyword>
<dbReference type="InterPro" id="IPR036388">
    <property type="entry name" value="WH-like_DNA-bd_sf"/>
</dbReference>
<dbReference type="GO" id="GO:0006352">
    <property type="term" value="P:DNA-templated transcription initiation"/>
    <property type="evidence" value="ECO:0007669"/>
    <property type="project" value="InterPro"/>
</dbReference>
<feature type="domain" description="RNA polymerase sigma factor 70 region 4 type 2" evidence="7">
    <location>
        <begin position="128"/>
        <end position="174"/>
    </location>
</feature>
<dbReference type="KEGG" id="rbu:PG1C_00805"/>
<dbReference type="PANTHER" id="PTHR43133:SF8">
    <property type="entry name" value="RNA POLYMERASE SIGMA FACTOR HI_1459-RELATED"/>
    <property type="match status" value="1"/>
</dbReference>
<gene>
    <name evidence="8" type="ORF">PG1C_00805</name>
</gene>
<dbReference type="SUPFAM" id="SSF88946">
    <property type="entry name" value="Sigma2 domain of RNA polymerase sigma factors"/>
    <property type="match status" value="1"/>
</dbReference>
<evidence type="ECO:0000313" key="9">
    <source>
        <dbReference type="Proteomes" id="UP000061603"/>
    </source>
</evidence>
<dbReference type="InterPro" id="IPR013325">
    <property type="entry name" value="RNA_pol_sigma_r2"/>
</dbReference>
<dbReference type="EMBL" id="CP010554">
    <property type="protein sequence ID" value="AJP47384.1"/>
    <property type="molecule type" value="Genomic_DNA"/>
</dbReference>
<keyword evidence="3" id="KW-0731">Sigma factor</keyword>
<evidence type="ECO:0000259" key="6">
    <source>
        <dbReference type="Pfam" id="PF04542"/>
    </source>
</evidence>
<name>A0A0C5J6V4_9PROT</name>
<dbReference type="HOGENOM" id="CLU_047691_2_0_4"/>
<evidence type="ECO:0000259" key="7">
    <source>
        <dbReference type="Pfam" id="PF08281"/>
    </source>
</evidence>
<evidence type="ECO:0000256" key="1">
    <source>
        <dbReference type="ARBA" id="ARBA00010641"/>
    </source>
</evidence>
<dbReference type="InterPro" id="IPR013324">
    <property type="entry name" value="RNA_pol_sigma_r3/r4-like"/>
</dbReference>
<keyword evidence="4" id="KW-0238">DNA-binding</keyword>
<dbReference type="Pfam" id="PF04542">
    <property type="entry name" value="Sigma70_r2"/>
    <property type="match status" value="1"/>
</dbReference>
<proteinExistence type="inferred from homology"/>
<dbReference type="Pfam" id="PF08281">
    <property type="entry name" value="Sigma70_r4_2"/>
    <property type="match status" value="1"/>
</dbReference>
<evidence type="ECO:0008006" key="10">
    <source>
        <dbReference type="Google" id="ProtNLM"/>
    </source>
</evidence>
<dbReference type="Proteomes" id="UP000061603">
    <property type="component" value="Chromosome"/>
</dbReference>
<dbReference type="NCBIfam" id="TIGR02937">
    <property type="entry name" value="sigma70-ECF"/>
    <property type="match status" value="1"/>
</dbReference>
<dbReference type="PANTHER" id="PTHR43133">
    <property type="entry name" value="RNA POLYMERASE ECF-TYPE SIGMA FACTO"/>
    <property type="match status" value="1"/>
</dbReference>
<organism evidence="8 9">
    <name type="scientific">Rugosibacter aromaticivorans</name>
    <dbReference type="NCBI Taxonomy" id="1565605"/>
    <lineage>
        <taxon>Bacteria</taxon>
        <taxon>Pseudomonadati</taxon>
        <taxon>Pseudomonadota</taxon>
        <taxon>Betaproteobacteria</taxon>
        <taxon>Nitrosomonadales</taxon>
        <taxon>Sterolibacteriaceae</taxon>
        <taxon>Rugosibacter</taxon>
    </lineage>
</organism>
<dbReference type="GO" id="GO:0003677">
    <property type="term" value="F:DNA binding"/>
    <property type="evidence" value="ECO:0007669"/>
    <property type="project" value="UniProtKB-KW"/>
</dbReference>
<dbReference type="InterPro" id="IPR007627">
    <property type="entry name" value="RNA_pol_sigma70_r2"/>
</dbReference>
<reference evidence="8 9" key="1">
    <citation type="journal article" date="2015" name="Genome Announc.">
        <title>Complete Genome Sequence of a Novel Bacterium within the Family Rhodocyclaceae That Degrades Polycyclic Aromatic Hydrocarbons.</title>
        <authorList>
            <person name="Singleton D.R."/>
            <person name="Dickey A.N."/>
            <person name="Scholl E.H."/>
            <person name="Wright F.A."/>
            <person name="Aitken M.D."/>
        </authorList>
    </citation>
    <scope>NUCLEOTIDE SEQUENCE [LARGE SCALE GENOMIC DNA]</scope>
    <source>
        <strain evidence="9">PG1-Ca6</strain>
    </source>
</reference>
<feature type="domain" description="RNA polymerase sigma-70 region 2" evidence="6">
    <location>
        <begin position="10"/>
        <end position="76"/>
    </location>
</feature>
<evidence type="ECO:0000256" key="5">
    <source>
        <dbReference type="ARBA" id="ARBA00023163"/>
    </source>
</evidence>
<dbReference type="RefSeq" id="WP_202635565.1">
    <property type="nucleotide sequence ID" value="NZ_CP010554.1"/>
</dbReference>
<dbReference type="InterPro" id="IPR014289">
    <property type="entry name" value="RNA_pol_sigma-24-rel"/>
</dbReference>
<comment type="similarity">
    <text evidence="1">Belongs to the sigma-70 factor family. ECF subfamily.</text>
</comment>
<dbReference type="InterPro" id="IPR013249">
    <property type="entry name" value="RNA_pol_sigma70_r4_t2"/>
</dbReference>
<evidence type="ECO:0000256" key="4">
    <source>
        <dbReference type="ARBA" id="ARBA00023125"/>
    </source>
</evidence>
<dbReference type="AlphaFoldDB" id="A0A0C5J6V4"/>
<accession>A0A0C5J6V4</accession>
<evidence type="ECO:0000256" key="3">
    <source>
        <dbReference type="ARBA" id="ARBA00023082"/>
    </source>
</evidence>
<dbReference type="NCBIfam" id="TIGR02943">
    <property type="entry name" value="Sig70_famx1"/>
    <property type="match status" value="1"/>
</dbReference>
<dbReference type="Gene3D" id="1.10.10.10">
    <property type="entry name" value="Winged helix-like DNA-binding domain superfamily/Winged helix DNA-binding domain"/>
    <property type="match status" value="1"/>
</dbReference>